<dbReference type="OrthoDB" id="401009at2"/>
<reference evidence="2 3" key="1">
    <citation type="journal article" date="2019" name="Microbiol. Resour. Announc.">
        <title>Complete Genome Sequences of Three Mycoplasma anserisalpingitis (Mycoplasma sp. 1220) Strains.</title>
        <authorList>
            <person name="Grozner D."/>
            <person name="Forro B."/>
            <person name="Kovacs A.B."/>
            <person name="Marton S."/>
            <person name="Banyai K."/>
            <person name="Kreizinger Z."/>
            <person name="Sulyok K.M."/>
            <person name="Gyuranecz M."/>
        </authorList>
    </citation>
    <scope>NUCLEOTIDE SEQUENCE [LARGE SCALE GENOMIC DNA]</scope>
    <source>
        <strain evidence="2 3">ATCC:BAA-2147</strain>
    </source>
</reference>
<dbReference type="EMBL" id="CP042295">
    <property type="protein sequence ID" value="QDY87018.1"/>
    <property type="molecule type" value="Genomic_DNA"/>
</dbReference>
<sequence length="213" mass="24912">MFLTKDKKATILKLIFVSALLIIFVLTLILSLVGNKIDFQQPIKTWLALVVVYAINFIILIWLILIQVSLLIMIQRSKNNGLVFKFWKFLTFNINKKCDNDEEILNSSISTNESFSNYVKSKRNVILLIVICVIWILTSIGSDIKNWRTLFSVNSTYDIFRIILWTVSVITNWIWIISTLIKNIIVFLAKNTINNEEKLTKYKEKYLKLSLRK</sequence>
<proteinExistence type="predicted"/>
<feature type="transmembrane region" description="Helical" evidence="1">
    <location>
        <begin position="162"/>
        <end position="181"/>
    </location>
</feature>
<accession>A0A5B8K035</accession>
<feature type="transmembrane region" description="Helical" evidence="1">
    <location>
        <begin position="125"/>
        <end position="142"/>
    </location>
</feature>
<organism evidence="2 3">
    <name type="scientific">Mycoplasma anserisalpingitidis</name>
    <dbReference type="NCBI Taxonomy" id="519450"/>
    <lineage>
        <taxon>Bacteria</taxon>
        <taxon>Bacillati</taxon>
        <taxon>Mycoplasmatota</taxon>
        <taxon>Mollicutes</taxon>
        <taxon>Mycoplasmataceae</taxon>
        <taxon>Mycoplasma</taxon>
    </lineage>
</organism>
<dbReference type="AlphaFoldDB" id="A0A5B8K035"/>
<feature type="transmembrane region" description="Helical" evidence="1">
    <location>
        <begin position="46"/>
        <end position="72"/>
    </location>
</feature>
<dbReference type="KEGG" id="mans:FRW55_02495"/>
<evidence type="ECO:0000256" key="1">
    <source>
        <dbReference type="SAM" id="Phobius"/>
    </source>
</evidence>
<dbReference type="RefSeq" id="WP_146368595.1">
    <property type="nucleotide sequence ID" value="NZ_CP042295.1"/>
</dbReference>
<keyword evidence="1" id="KW-0812">Transmembrane</keyword>
<keyword evidence="3" id="KW-1185">Reference proteome</keyword>
<gene>
    <name evidence="2" type="ORF">FRW55_02495</name>
</gene>
<evidence type="ECO:0000313" key="3">
    <source>
        <dbReference type="Proteomes" id="UP000318927"/>
    </source>
</evidence>
<evidence type="ECO:0000313" key="2">
    <source>
        <dbReference type="EMBL" id="QDY87018.1"/>
    </source>
</evidence>
<keyword evidence="1" id="KW-1133">Transmembrane helix</keyword>
<dbReference type="Proteomes" id="UP000318927">
    <property type="component" value="Chromosome"/>
</dbReference>
<protein>
    <submittedName>
        <fullName evidence="2">Uncharacterized protein</fullName>
    </submittedName>
</protein>
<name>A0A5B8K035_9MOLU</name>
<feature type="transmembrane region" description="Helical" evidence="1">
    <location>
        <begin position="12"/>
        <end position="34"/>
    </location>
</feature>
<keyword evidence="1" id="KW-0472">Membrane</keyword>